<organism evidence="1">
    <name type="scientific">Nephromyces sp. ex Molgula occidentalis</name>
    <dbReference type="NCBI Taxonomy" id="2544991"/>
    <lineage>
        <taxon>Eukaryota</taxon>
        <taxon>Sar</taxon>
        <taxon>Alveolata</taxon>
        <taxon>Apicomplexa</taxon>
        <taxon>Aconoidasida</taxon>
        <taxon>Nephromycida</taxon>
        <taxon>Nephromyces</taxon>
    </lineage>
</organism>
<dbReference type="AlphaFoldDB" id="A0A5C1H887"/>
<sequence length="91" mass="10993">MIFINIKNKKIFYKNKKFEFKINNNNLGQFVPKKSKIEFNNLIFDKNKLKYSFYKGIIIKKEKNNLLIKSKGYITKIPIYNPKIKNIKIFN</sequence>
<proteinExistence type="predicted"/>
<reference evidence="1" key="1">
    <citation type="journal article" date="2019" name="Genome Biol. Evol.">
        <title>Nephromyces represents a diverse and novel lineage of the Apicomplexa that has retained apicoplasts.</title>
        <authorList>
            <person name="Munoz-Gomez S.A."/>
            <person name="Durnin K."/>
            <person name="Eme L."/>
            <person name="Paight C."/>
            <person name="Lane C.E."/>
            <person name="Saffo M.B."/>
            <person name="Slamovits C.H."/>
        </authorList>
    </citation>
    <scope>NUCLEOTIDE SEQUENCE</scope>
    <source>
        <strain evidence="1">688</strain>
    </source>
</reference>
<accession>A0A5C1H887</accession>
<name>A0A5C1H887_9APIC</name>
<protein>
    <submittedName>
        <fullName evidence="1">Uncharacterized protein</fullName>
    </submittedName>
</protein>
<gene>
    <name evidence="1" type="primary">orf88</name>
</gene>
<evidence type="ECO:0000313" key="1">
    <source>
        <dbReference type="EMBL" id="QEM01842.1"/>
    </source>
</evidence>
<dbReference type="EMBL" id="MK573209">
    <property type="protein sequence ID" value="QEM01842.1"/>
    <property type="molecule type" value="Genomic_DNA"/>
</dbReference>